<keyword evidence="4 7" id="KW-0732">Signal</keyword>
<dbReference type="GO" id="GO:0003755">
    <property type="term" value="F:peptidyl-prolyl cis-trans isomerase activity"/>
    <property type="evidence" value="ECO:0007669"/>
    <property type="project" value="UniProtKB-KW"/>
</dbReference>
<evidence type="ECO:0000256" key="6">
    <source>
        <dbReference type="ARBA" id="ARBA00023235"/>
    </source>
</evidence>
<dbReference type="EC" id="5.2.1.8" evidence="3"/>
<reference evidence="9" key="2">
    <citation type="submission" date="2020-09" db="EMBL/GenBank/DDBJ databases">
        <authorList>
            <person name="Sun Q."/>
            <person name="Kim S."/>
        </authorList>
    </citation>
    <scope>NUCLEOTIDE SEQUENCE</scope>
    <source>
        <strain evidence="9">KCTC 12711</strain>
    </source>
</reference>
<evidence type="ECO:0000256" key="2">
    <source>
        <dbReference type="ARBA" id="ARBA00007656"/>
    </source>
</evidence>
<name>A0A918RM59_9GAMM</name>
<keyword evidence="10" id="KW-1185">Reference proteome</keyword>
<evidence type="ECO:0000256" key="7">
    <source>
        <dbReference type="SAM" id="SignalP"/>
    </source>
</evidence>
<evidence type="ECO:0000256" key="5">
    <source>
        <dbReference type="ARBA" id="ARBA00023110"/>
    </source>
</evidence>
<keyword evidence="6" id="KW-0413">Isomerase</keyword>
<feature type="domain" description="PpiC" evidence="8">
    <location>
        <begin position="133"/>
        <end position="253"/>
    </location>
</feature>
<organism evidence="9 10">
    <name type="scientific">Arenicella chitinivorans</name>
    <dbReference type="NCBI Taxonomy" id="1329800"/>
    <lineage>
        <taxon>Bacteria</taxon>
        <taxon>Pseudomonadati</taxon>
        <taxon>Pseudomonadota</taxon>
        <taxon>Gammaproteobacteria</taxon>
        <taxon>Arenicellales</taxon>
        <taxon>Arenicellaceae</taxon>
        <taxon>Arenicella</taxon>
    </lineage>
</organism>
<dbReference type="Pfam" id="PF13145">
    <property type="entry name" value="Rotamase_2"/>
    <property type="match status" value="1"/>
</dbReference>
<proteinExistence type="inferred from homology"/>
<dbReference type="Gene3D" id="3.10.50.40">
    <property type="match status" value="1"/>
</dbReference>
<dbReference type="InterPro" id="IPR050245">
    <property type="entry name" value="PrsA_foldase"/>
</dbReference>
<accession>A0A918RM59</accession>
<evidence type="ECO:0000256" key="1">
    <source>
        <dbReference type="ARBA" id="ARBA00000971"/>
    </source>
</evidence>
<dbReference type="Gene3D" id="1.10.8.1040">
    <property type="match status" value="1"/>
</dbReference>
<dbReference type="PANTHER" id="PTHR47245:SF1">
    <property type="entry name" value="FOLDASE PROTEIN PRSA"/>
    <property type="match status" value="1"/>
</dbReference>
<evidence type="ECO:0000259" key="8">
    <source>
        <dbReference type="Pfam" id="PF13145"/>
    </source>
</evidence>
<feature type="signal peptide" evidence="7">
    <location>
        <begin position="1"/>
        <end position="17"/>
    </location>
</feature>
<dbReference type="AlphaFoldDB" id="A0A918RM59"/>
<dbReference type="Proteomes" id="UP000614811">
    <property type="component" value="Unassembled WGS sequence"/>
</dbReference>
<evidence type="ECO:0000256" key="4">
    <source>
        <dbReference type="ARBA" id="ARBA00022729"/>
    </source>
</evidence>
<dbReference type="PROSITE" id="PS51257">
    <property type="entry name" value="PROKAR_LIPOPROTEIN"/>
    <property type="match status" value="1"/>
</dbReference>
<dbReference type="PANTHER" id="PTHR47245">
    <property type="entry name" value="PEPTIDYLPROLYL ISOMERASE"/>
    <property type="match status" value="1"/>
</dbReference>
<sequence length="286" mass="31587">MNVFRFMVVLITLSALGACGSDSVNENAPADMADSTNPVLATVNGEAITQADVDFMLTRLFGNPTAPAITDSVKEKALQSLIASSAMRQVVDKTLSTERKTDLAQRVRAFEEELYVKEYLSVHAKPMPIDSIRIQDYYDRNPTKFGGGDEHLITMLSLTKQAGDAERNQFIALSDELKKQQDWASYAKSSSLNLRYQEVTLRPGLMDATIEQVVTGLKPGNASDVFFSLGKPYIVRLTSVRSIPPKPLAEVRDEIRKILGAEQMRTLVKRASEQALESAEVVREGQ</sequence>
<keyword evidence="5" id="KW-0697">Rotamase</keyword>
<evidence type="ECO:0000256" key="3">
    <source>
        <dbReference type="ARBA" id="ARBA00013194"/>
    </source>
</evidence>
<comment type="caution">
    <text evidence="9">The sequence shown here is derived from an EMBL/GenBank/DDBJ whole genome shotgun (WGS) entry which is preliminary data.</text>
</comment>
<dbReference type="InterPro" id="IPR027304">
    <property type="entry name" value="Trigger_fact/SurA_dom_sf"/>
</dbReference>
<dbReference type="SUPFAM" id="SSF109998">
    <property type="entry name" value="Triger factor/SurA peptide-binding domain-like"/>
    <property type="match status" value="1"/>
</dbReference>
<comment type="similarity">
    <text evidence="2">Belongs to the PpiC/parvulin rotamase family.</text>
</comment>
<reference evidence="9" key="1">
    <citation type="journal article" date="2014" name="Int. J. Syst. Evol. Microbiol.">
        <title>Complete genome sequence of Corynebacterium casei LMG S-19264T (=DSM 44701T), isolated from a smear-ripened cheese.</title>
        <authorList>
            <consortium name="US DOE Joint Genome Institute (JGI-PGF)"/>
            <person name="Walter F."/>
            <person name="Albersmeier A."/>
            <person name="Kalinowski J."/>
            <person name="Ruckert C."/>
        </authorList>
    </citation>
    <scope>NUCLEOTIDE SEQUENCE</scope>
    <source>
        <strain evidence="9">KCTC 12711</strain>
    </source>
</reference>
<protein>
    <recommendedName>
        <fullName evidence="3">peptidylprolyl isomerase</fullName>
        <ecNumber evidence="3">5.2.1.8</ecNumber>
    </recommendedName>
</protein>
<dbReference type="InterPro" id="IPR000297">
    <property type="entry name" value="PPIase_PpiC"/>
</dbReference>
<evidence type="ECO:0000313" key="10">
    <source>
        <dbReference type="Proteomes" id="UP000614811"/>
    </source>
</evidence>
<feature type="chain" id="PRO_5038008104" description="peptidylprolyl isomerase" evidence="7">
    <location>
        <begin position="18"/>
        <end position="286"/>
    </location>
</feature>
<dbReference type="EMBL" id="BMXA01000001">
    <property type="protein sequence ID" value="GHA02611.1"/>
    <property type="molecule type" value="Genomic_DNA"/>
</dbReference>
<gene>
    <name evidence="9" type="ORF">GCM10008090_10000</name>
</gene>
<comment type="catalytic activity">
    <reaction evidence="1">
        <text>[protein]-peptidylproline (omega=180) = [protein]-peptidylproline (omega=0)</text>
        <dbReference type="Rhea" id="RHEA:16237"/>
        <dbReference type="Rhea" id="RHEA-COMP:10747"/>
        <dbReference type="Rhea" id="RHEA-COMP:10748"/>
        <dbReference type="ChEBI" id="CHEBI:83833"/>
        <dbReference type="ChEBI" id="CHEBI:83834"/>
        <dbReference type="EC" id="5.2.1.8"/>
    </reaction>
</comment>
<dbReference type="InterPro" id="IPR046357">
    <property type="entry name" value="PPIase_dom_sf"/>
</dbReference>
<evidence type="ECO:0000313" key="9">
    <source>
        <dbReference type="EMBL" id="GHA02611.1"/>
    </source>
</evidence>